<evidence type="ECO:0000256" key="12">
    <source>
        <dbReference type="SAM" id="MobiDB-lite"/>
    </source>
</evidence>
<dbReference type="SUPFAM" id="SSF57756">
    <property type="entry name" value="Retrovirus zinc finger-like domains"/>
    <property type="match status" value="1"/>
</dbReference>
<evidence type="ECO:0000256" key="10">
    <source>
        <dbReference type="ARBA" id="ARBA00023268"/>
    </source>
</evidence>
<dbReference type="InterPro" id="IPR050951">
    <property type="entry name" value="Retrovirus_Pol_polyprotein"/>
</dbReference>
<dbReference type="SUPFAM" id="SSF50630">
    <property type="entry name" value="Acid proteases"/>
    <property type="match status" value="1"/>
</dbReference>
<evidence type="ECO:0000256" key="2">
    <source>
        <dbReference type="ARBA" id="ARBA00012180"/>
    </source>
</evidence>
<dbReference type="GO" id="GO:0004190">
    <property type="term" value="F:aspartic-type endopeptidase activity"/>
    <property type="evidence" value="ECO:0007669"/>
    <property type="project" value="UniProtKB-KW"/>
</dbReference>
<protein>
    <recommendedName>
        <fullName evidence="2">ribonuclease H</fullName>
        <ecNumber evidence="2">3.1.26.4</ecNumber>
    </recommendedName>
</protein>
<dbReference type="GO" id="GO:0016779">
    <property type="term" value="F:nucleotidyltransferase activity"/>
    <property type="evidence" value="ECO:0007669"/>
    <property type="project" value="UniProtKB-KW"/>
</dbReference>
<evidence type="ECO:0000256" key="7">
    <source>
        <dbReference type="ARBA" id="ARBA00022750"/>
    </source>
</evidence>
<keyword evidence="11" id="KW-0862">Zinc</keyword>
<dbReference type="InterPro" id="IPR043502">
    <property type="entry name" value="DNA/RNA_pol_sf"/>
</dbReference>
<dbReference type="CDD" id="cd01647">
    <property type="entry name" value="RT_LTR"/>
    <property type="match status" value="1"/>
</dbReference>
<evidence type="ECO:0000256" key="9">
    <source>
        <dbReference type="ARBA" id="ARBA00023125"/>
    </source>
</evidence>
<accession>A0AAW1BIE0</accession>
<dbReference type="PROSITE" id="PS50158">
    <property type="entry name" value="ZF_CCHC"/>
    <property type="match status" value="1"/>
</dbReference>
<evidence type="ECO:0000256" key="4">
    <source>
        <dbReference type="ARBA" id="ARBA00022679"/>
    </source>
</evidence>
<evidence type="ECO:0000256" key="1">
    <source>
        <dbReference type="ARBA" id="ARBA00010879"/>
    </source>
</evidence>
<dbReference type="FunFam" id="3.30.70.270:FF:000026">
    <property type="entry name" value="Transposon Ty3-G Gag-Pol polyprotein"/>
    <property type="match status" value="1"/>
</dbReference>
<evidence type="ECO:0000256" key="11">
    <source>
        <dbReference type="PROSITE-ProRule" id="PRU00047"/>
    </source>
</evidence>
<dbReference type="Pfam" id="PF03732">
    <property type="entry name" value="Retrotrans_gag"/>
    <property type="match status" value="1"/>
</dbReference>
<dbReference type="GO" id="GO:0006508">
    <property type="term" value="P:proteolysis"/>
    <property type="evidence" value="ECO:0007669"/>
    <property type="project" value="UniProtKB-KW"/>
</dbReference>
<dbReference type="CDD" id="cd00303">
    <property type="entry name" value="retropepsin_like"/>
    <property type="match status" value="1"/>
</dbReference>
<dbReference type="GO" id="GO:0004523">
    <property type="term" value="F:RNA-DNA hybrid ribonuclease activity"/>
    <property type="evidence" value="ECO:0007669"/>
    <property type="project" value="UniProtKB-EC"/>
</dbReference>
<dbReference type="InterPro" id="IPR000477">
    <property type="entry name" value="RT_dom"/>
</dbReference>
<keyword evidence="11" id="KW-0863">Zinc-finger</keyword>
<dbReference type="InterPro" id="IPR043128">
    <property type="entry name" value="Rev_trsase/Diguanyl_cyclase"/>
</dbReference>
<reference evidence="14 15" key="1">
    <citation type="journal article" date="2024" name="Proc. Natl. Acad. Sci. U.S.A.">
        <title>The genetic regulatory architecture and epigenomic basis for age-related changes in rattlesnake venom.</title>
        <authorList>
            <person name="Hogan M.P."/>
            <person name="Holding M.L."/>
            <person name="Nystrom G.S."/>
            <person name="Colston T.J."/>
            <person name="Bartlett D.A."/>
            <person name="Mason A.J."/>
            <person name="Ellsworth S.A."/>
            <person name="Rautsaw R.M."/>
            <person name="Lawrence K.C."/>
            <person name="Strickland J.L."/>
            <person name="He B."/>
            <person name="Fraser P."/>
            <person name="Margres M.J."/>
            <person name="Gilbert D.M."/>
            <person name="Gibbs H.L."/>
            <person name="Parkinson C.L."/>
            <person name="Rokyta D.R."/>
        </authorList>
    </citation>
    <scope>NUCLEOTIDE SEQUENCE [LARGE SCALE GENOMIC DNA]</scope>
    <source>
        <strain evidence="14">DRR0105</strain>
    </source>
</reference>
<dbReference type="InterPro" id="IPR036875">
    <property type="entry name" value="Znf_CCHC_sf"/>
</dbReference>
<dbReference type="EMBL" id="JAOTOJ010000004">
    <property type="protein sequence ID" value="KAK9401814.1"/>
    <property type="molecule type" value="Genomic_DNA"/>
</dbReference>
<dbReference type="SUPFAM" id="SSF56672">
    <property type="entry name" value="DNA/RNA polymerases"/>
    <property type="match status" value="1"/>
</dbReference>
<proteinExistence type="inferred from homology"/>
<evidence type="ECO:0000256" key="6">
    <source>
        <dbReference type="ARBA" id="ARBA00022722"/>
    </source>
</evidence>
<feature type="region of interest" description="Disordered" evidence="12">
    <location>
        <begin position="180"/>
        <end position="229"/>
    </location>
</feature>
<dbReference type="PANTHER" id="PTHR37984">
    <property type="entry name" value="PROTEIN CBG26694"/>
    <property type="match status" value="1"/>
</dbReference>
<evidence type="ECO:0000313" key="15">
    <source>
        <dbReference type="Proteomes" id="UP001474421"/>
    </source>
</evidence>
<dbReference type="Proteomes" id="UP001474421">
    <property type="component" value="Unassembled WGS sequence"/>
</dbReference>
<dbReference type="Gene3D" id="2.40.70.10">
    <property type="entry name" value="Acid Proteases"/>
    <property type="match status" value="1"/>
</dbReference>
<dbReference type="SMART" id="SM00343">
    <property type="entry name" value="ZnF_C2HC"/>
    <property type="match status" value="1"/>
</dbReference>
<dbReference type="Pfam" id="PF17919">
    <property type="entry name" value="RT_RNaseH_2"/>
    <property type="match status" value="1"/>
</dbReference>
<feature type="compositionally biased region" description="Polar residues" evidence="12">
    <location>
        <begin position="208"/>
        <end position="217"/>
    </location>
</feature>
<dbReference type="Gene3D" id="4.10.60.10">
    <property type="entry name" value="Zinc finger, CCHC-type"/>
    <property type="match status" value="1"/>
</dbReference>
<keyword evidence="11" id="KW-0479">Metal-binding</keyword>
<dbReference type="PANTHER" id="PTHR37984:SF5">
    <property type="entry name" value="PROTEIN NYNRIN-LIKE"/>
    <property type="match status" value="1"/>
</dbReference>
<evidence type="ECO:0000259" key="13">
    <source>
        <dbReference type="PROSITE" id="PS50158"/>
    </source>
</evidence>
<dbReference type="InterPro" id="IPR021109">
    <property type="entry name" value="Peptidase_aspartic_dom_sf"/>
</dbReference>
<feature type="compositionally biased region" description="Polar residues" evidence="12">
    <location>
        <begin position="152"/>
        <end position="165"/>
    </location>
</feature>
<keyword evidence="6" id="KW-0540">Nuclease</keyword>
<dbReference type="Pfam" id="PF00078">
    <property type="entry name" value="RVT_1"/>
    <property type="match status" value="1"/>
</dbReference>
<keyword evidence="8" id="KW-0378">Hydrolase</keyword>
<keyword evidence="8" id="KW-0255">Endonuclease</keyword>
<keyword evidence="4" id="KW-0808">Transferase</keyword>
<feature type="compositionally biased region" description="Basic and acidic residues" evidence="12">
    <location>
        <begin position="132"/>
        <end position="151"/>
    </location>
</feature>
<dbReference type="EC" id="3.1.26.4" evidence="2"/>
<evidence type="ECO:0000256" key="5">
    <source>
        <dbReference type="ARBA" id="ARBA00022695"/>
    </source>
</evidence>
<keyword evidence="7" id="KW-0064">Aspartyl protease</keyword>
<dbReference type="InterPro" id="IPR005162">
    <property type="entry name" value="Retrotrans_gag_dom"/>
</dbReference>
<keyword evidence="9" id="KW-0238">DNA-binding</keyword>
<evidence type="ECO:0000256" key="3">
    <source>
        <dbReference type="ARBA" id="ARBA00022670"/>
    </source>
</evidence>
<comment type="similarity">
    <text evidence="1">Belongs to the beta type-B retroviral polymerase family. HERV class-II K(HML-2) pol subfamily.</text>
</comment>
<keyword evidence="5" id="KW-0548">Nucleotidyltransferase</keyword>
<name>A0AAW1BIE0_CROAD</name>
<dbReference type="Gene3D" id="3.30.70.270">
    <property type="match status" value="2"/>
</dbReference>
<gene>
    <name evidence="14" type="ORF">NXF25_010170</name>
</gene>
<keyword evidence="3" id="KW-0645">Protease</keyword>
<organism evidence="14 15">
    <name type="scientific">Crotalus adamanteus</name>
    <name type="common">Eastern diamondback rattlesnake</name>
    <dbReference type="NCBI Taxonomy" id="8729"/>
    <lineage>
        <taxon>Eukaryota</taxon>
        <taxon>Metazoa</taxon>
        <taxon>Chordata</taxon>
        <taxon>Craniata</taxon>
        <taxon>Vertebrata</taxon>
        <taxon>Euteleostomi</taxon>
        <taxon>Lepidosauria</taxon>
        <taxon>Squamata</taxon>
        <taxon>Bifurcata</taxon>
        <taxon>Unidentata</taxon>
        <taxon>Episquamata</taxon>
        <taxon>Toxicofera</taxon>
        <taxon>Serpentes</taxon>
        <taxon>Colubroidea</taxon>
        <taxon>Viperidae</taxon>
        <taxon>Crotalinae</taxon>
        <taxon>Crotalus</taxon>
    </lineage>
</organism>
<dbReference type="Pfam" id="PF00098">
    <property type="entry name" value="zf-CCHC"/>
    <property type="match status" value="1"/>
</dbReference>
<dbReference type="GO" id="GO:0003677">
    <property type="term" value="F:DNA binding"/>
    <property type="evidence" value="ECO:0007669"/>
    <property type="project" value="UniProtKB-KW"/>
</dbReference>
<keyword evidence="10" id="KW-0511">Multifunctional enzyme</keyword>
<dbReference type="Gene3D" id="3.10.10.10">
    <property type="entry name" value="HIV Type 1 Reverse Transcriptase, subunit A, domain 1"/>
    <property type="match status" value="1"/>
</dbReference>
<dbReference type="GO" id="GO:0008270">
    <property type="term" value="F:zinc ion binding"/>
    <property type="evidence" value="ECO:0007669"/>
    <property type="project" value="UniProtKB-KW"/>
</dbReference>
<dbReference type="AlphaFoldDB" id="A0AAW1BIE0"/>
<sequence>MVGAGTAALRGEAAAWAADLYSDHARELGSAGLFLDALHGRFEDPTRAQRAEAELLALQQGKRPAIEYVRDFRRLAGRLHSSWPERLLVHHFRAGLDHDLRQACVYRGVPNRLRDWFKVVVELETGLKEVHRGGGDILRPRRLGDRPREGSQDQPRATPKSSGTSGEAVFRCFRCNQPGHRAANCPAPSPRKTATVSKATPMKKTAESSRAATQQPTPAARRGSPATPEPMAVARYQMEDDEDSPEDGSTDPMVSEPIRPFVLPIVLTSPVTGVQRACQALIDTGCTRCLISRKVAVESGFRIYKLTQPIGFEQVDGSLLGGVPATHVTERVRMDLGEHWEVLRFIVVPIMTEAVILGLAWLDKWTPTIWWEGGYRNIRLGVGPMPVSGDAEDKAPNVPGITAQLQEREGELPYPEEYRDLAAVFSEEDCNQLPPHRSTDCAIQLLPGVKLPKPRMYAMTPTEVQELRRYIDQNLARGFIQPARSRITAPVLFKEKKDGSLRLCVDFRGLNAVCVEHLYPLPLMKDLLAYLGTGRIFTKLDLREVYYRVRIKAGDEWKTAFNCPLGSFQFRVMPFGLQGAPKCEFHQERLDYLGYRISRHGVEMDPSKVQAVLDWQAPKTRRQLQSFLGFANFYRQFIPSFAIVVQPLTELLRTKHLKGKPRPSQQLEWTMNCQKAFELLKALFAKEPVLRHPDPSVPFVVQVDASDVAVGAVLLQKNDSRALQPCAYTSRKFTMAERSWAVWEKEAFAIRWALATW</sequence>
<comment type="caution">
    <text evidence="14">The sequence shown here is derived from an EMBL/GenBank/DDBJ whole genome shotgun (WGS) entry which is preliminary data.</text>
</comment>
<feature type="region of interest" description="Disordered" evidence="12">
    <location>
        <begin position="132"/>
        <end position="165"/>
    </location>
</feature>
<evidence type="ECO:0000313" key="14">
    <source>
        <dbReference type="EMBL" id="KAK9401814.1"/>
    </source>
</evidence>
<keyword evidence="15" id="KW-1185">Reference proteome</keyword>
<evidence type="ECO:0000256" key="8">
    <source>
        <dbReference type="ARBA" id="ARBA00022759"/>
    </source>
</evidence>
<feature type="domain" description="CCHC-type" evidence="13">
    <location>
        <begin position="171"/>
        <end position="186"/>
    </location>
</feature>
<dbReference type="InterPro" id="IPR001878">
    <property type="entry name" value="Znf_CCHC"/>
</dbReference>
<dbReference type="InterPro" id="IPR041577">
    <property type="entry name" value="RT_RNaseH_2"/>
</dbReference>